<comment type="caution">
    <text evidence="2">The sequence shown here is derived from an EMBL/GenBank/DDBJ whole genome shotgun (WGS) entry which is preliminary data.</text>
</comment>
<name>A0A8J7CFG7_9BACT</name>
<dbReference type="InterPro" id="IPR021655">
    <property type="entry name" value="Put_metal-bd"/>
</dbReference>
<organism evidence="2 3">
    <name type="scientific">Candidatus Polarisedimenticola svalbardensis</name>
    <dbReference type="NCBI Taxonomy" id="2886004"/>
    <lineage>
        <taxon>Bacteria</taxon>
        <taxon>Pseudomonadati</taxon>
        <taxon>Acidobacteriota</taxon>
        <taxon>Candidatus Polarisedimenticolia</taxon>
        <taxon>Candidatus Polarisedimenticolales</taxon>
        <taxon>Candidatus Polarisedimenticolaceae</taxon>
        <taxon>Candidatus Polarisedimenticola</taxon>
    </lineage>
</organism>
<dbReference type="SUPFAM" id="SSF82171">
    <property type="entry name" value="DPP6 N-terminal domain-like"/>
    <property type="match status" value="1"/>
</dbReference>
<dbReference type="PANTHER" id="PTHR36842">
    <property type="entry name" value="PROTEIN TOLB HOMOLOG"/>
    <property type="match status" value="1"/>
</dbReference>
<dbReference type="InterPro" id="IPR011042">
    <property type="entry name" value="6-blade_b-propeller_TolB-like"/>
</dbReference>
<proteinExistence type="predicted"/>
<evidence type="ECO:0000313" key="3">
    <source>
        <dbReference type="Proteomes" id="UP000648239"/>
    </source>
</evidence>
<evidence type="ECO:0000313" key="2">
    <source>
        <dbReference type="EMBL" id="MBD3869494.1"/>
    </source>
</evidence>
<reference evidence="2 3" key="1">
    <citation type="submission" date="2020-08" db="EMBL/GenBank/DDBJ databases">
        <title>Acidobacteriota in marine sediments use diverse sulfur dissimilation pathways.</title>
        <authorList>
            <person name="Wasmund K."/>
        </authorList>
    </citation>
    <scope>NUCLEOTIDE SEQUENCE [LARGE SCALE GENOMIC DNA]</scope>
    <source>
        <strain evidence="2">MAG AM4</strain>
    </source>
</reference>
<protein>
    <submittedName>
        <fullName evidence="2">Uncharacterized protein</fullName>
    </submittedName>
</protein>
<dbReference type="EMBL" id="JACXWD010000099">
    <property type="protein sequence ID" value="MBD3869494.1"/>
    <property type="molecule type" value="Genomic_DNA"/>
</dbReference>
<gene>
    <name evidence="2" type="ORF">IFK94_15335</name>
</gene>
<sequence length="921" mass="98656">MAQEFWCEGLDDNGNGEIDEGCPRSCPDPYTSIGPVTIAPAGVGAGSIRIVRTGVGLGAAYADTRSGISQAYFRTTGASGAPITTETILGDGTFPSYSPSPTWKGDGFGVAWVDERDGNPEVYFRVLDSAGGKPVTTSDVKVSSSNGASLNPSVAWNGSEFLVVWDDVKGSNRDIYTRRLDALGSPLAQPKRLMTDGSIQENPSILWDSSQYALIWTDERDGNREIYALRLDSGGGAIGSEVRITNSLGVSENPSIAMIGSGDYAIAWQDNRAGSFEAWYGRWQGPGYATPAGVAVSTGGADALAPSVTTTGLEVLLAWEDHRTVPAEVFIRRLDGNGAALSDEVPLTTGSQASSVSAIWHGAGAAVAYVGDDGGTIRARVVTAGCCQGDQDIDGVRSCEGDCNDATPEQSPALIETCDGLDTNCDTIRDEICRGTCSADAPTPPQQFHPSPELGAGIPRIVWNGAGYGVTWEEAEIVPNVGVLHAPYFRLLNADGVPLTDPIRLPSAGLWGQSPAQVWTGEEYVVAYSQYDETAVRTIAIARIDASGTQIGMPRVVTADPVPPVGHTEPEIAWNGERFGLVFNDWEFENPVADPRTVAFILLDREGRPLSRQRDLAKPPGGDWGFIIADADGFAVTYYEDGELYFRKLDGAGGYASQAQRFTNDSYIQQWPRVERAPWGYGVVWRDKRNSQDDMYYRRLDLNGAPVAPEVNLLDGGGSSIVHSPSIRWIGNEFLLAYSNQQTQIRIARINADGIRTGPDLRIDQGPDNFTKDRPHMAWNGVRPAVVWEDTRATGSDARNLIAFVTCCEDVPVPGSVSGVGWIDKTTLVWSNNGSERYDRVRGDLVSLLNTDGDFTPGVLDCIEDLIGISSSETDTPALAEGMYYLVRGDSVCWTGSYDSGGSGQEPGRDSEIAASANSCP</sequence>
<dbReference type="Gene3D" id="2.120.10.30">
    <property type="entry name" value="TolB, C-terminal domain"/>
    <property type="match status" value="1"/>
</dbReference>
<accession>A0A8J7CFG7</accession>
<dbReference type="AlphaFoldDB" id="A0A8J7CFG7"/>
<dbReference type="Pfam" id="PF11617">
    <property type="entry name" value="Cu-binding_MopE"/>
    <property type="match status" value="2"/>
</dbReference>
<evidence type="ECO:0000256" key="1">
    <source>
        <dbReference type="SAM" id="MobiDB-lite"/>
    </source>
</evidence>
<dbReference type="Proteomes" id="UP000648239">
    <property type="component" value="Unassembled WGS sequence"/>
</dbReference>
<feature type="region of interest" description="Disordered" evidence="1">
    <location>
        <begin position="899"/>
        <end position="921"/>
    </location>
</feature>
<dbReference type="PANTHER" id="PTHR36842:SF1">
    <property type="entry name" value="PROTEIN TOLB"/>
    <property type="match status" value="1"/>
</dbReference>